<organism evidence="1 2">
    <name type="scientific">Vigna mungo</name>
    <name type="common">Black gram</name>
    <name type="synonym">Phaseolus mungo</name>
    <dbReference type="NCBI Taxonomy" id="3915"/>
    <lineage>
        <taxon>Eukaryota</taxon>
        <taxon>Viridiplantae</taxon>
        <taxon>Streptophyta</taxon>
        <taxon>Embryophyta</taxon>
        <taxon>Tracheophyta</taxon>
        <taxon>Spermatophyta</taxon>
        <taxon>Magnoliopsida</taxon>
        <taxon>eudicotyledons</taxon>
        <taxon>Gunneridae</taxon>
        <taxon>Pentapetalae</taxon>
        <taxon>rosids</taxon>
        <taxon>fabids</taxon>
        <taxon>Fabales</taxon>
        <taxon>Fabaceae</taxon>
        <taxon>Papilionoideae</taxon>
        <taxon>50 kb inversion clade</taxon>
        <taxon>NPAAA clade</taxon>
        <taxon>indigoferoid/millettioid clade</taxon>
        <taxon>Phaseoleae</taxon>
        <taxon>Vigna</taxon>
    </lineage>
</organism>
<protein>
    <submittedName>
        <fullName evidence="1">Uncharacterized protein</fullName>
    </submittedName>
</protein>
<evidence type="ECO:0000313" key="1">
    <source>
        <dbReference type="EMBL" id="WVZ17734.1"/>
    </source>
</evidence>
<dbReference type="AlphaFoldDB" id="A0AAQ3S6Q1"/>
<keyword evidence="2" id="KW-1185">Reference proteome</keyword>
<name>A0AAQ3S6Q1_VIGMU</name>
<reference evidence="1 2" key="1">
    <citation type="journal article" date="2023" name="Life. Sci Alliance">
        <title>Evolutionary insights into 3D genome organization and epigenetic landscape of Vigna mungo.</title>
        <authorList>
            <person name="Junaid A."/>
            <person name="Singh B."/>
            <person name="Bhatia S."/>
        </authorList>
    </citation>
    <scope>NUCLEOTIDE SEQUENCE [LARGE SCALE GENOMIC DNA]</scope>
    <source>
        <strain evidence="1">Urdbean</strain>
    </source>
</reference>
<proteinExistence type="predicted"/>
<sequence>MPLHLCHDYALLSYAVMSQEREKGRIVLLQVSNEVSAVLLDLHGSFRDEGAMTERLRRFRVRHNTRDLGFLLVVVLDWLERTRCASSGTMRFGLELLTFSGFV</sequence>
<dbReference type="EMBL" id="CP144698">
    <property type="protein sequence ID" value="WVZ17734.1"/>
    <property type="molecule type" value="Genomic_DNA"/>
</dbReference>
<accession>A0AAQ3S6Q1</accession>
<evidence type="ECO:0000313" key="2">
    <source>
        <dbReference type="Proteomes" id="UP001374535"/>
    </source>
</evidence>
<dbReference type="Proteomes" id="UP001374535">
    <property type="component" value="Chromosome 3"/>
</dbReference>
<gene>
    <name evidence="1" type="ORF">V8G54_010716</name>
</gene>